<dbReference type="Pfam" id="PF01370">
    <property type="entry name" value="Epimerase"/>
    <property type="match status" value="1"/>
</dbReference>
<dbReference type="InterPro" id="IPR001509">
    <property type="entry name" value="Epimerase_deHydtase"/>
</dbReference>
<evidence type="ECO:0000313" key="3">
    <source>
        <dbReference type="EMBL" id="QDG50333.1"/>
    </source>
</evidence>
<evidence type="ECO:0000256" key="1">
    <source>
        <dbReference type="ARBA" id="ARBA00007637"/>
    </source>
</evidence>
<reference evidence="3 4" key="1">
    <citation type="submission" date="2019-06" db="EMBL/GenBank/DDBJ databases">
        <title>Persicimonas caeni gen. nov., sp. nov., a predatory bacterium isolated from solar saltern.</title>
        <authorList>
            <person name="Wang S."/>
        </authorList>
    </citation>
    <scope>NUCLEOTIDE SEQUENCE [LARGE SCALE GENOMIC DNA]</scope>
    <source>
        <strain evidence="3 4">YN101</strain>
    </source>
</reference>
<sequence>MTERLNLVTGATGFTGSYVVRDLVAKGQKVIATDLPKAFEDEAHLEALRTYGVDFDHPNVEVIPANLLDKETLAPLFDHDITHIFHVASLYDYSASLEILRKINVDGTRNFLDFALELDNLERFIHWSTCGVFGKPYTAADGHKVNVPFDENSPSPKTMPYGAKEPDNTHLVNDYSISKWEQEQMVWKEHRDNGLPVTVVRPAPIYGPGSDYGHGGIILAIAQGWVPGIPADAKNYITTSVHVEDIAGFAVYAAEHDDTIGEDYNVVDNSIISYHEFLHYIALLTGRSLKDIPLLKLKSLHPILEKLAYGWTWLERAFSVPRIRVFEIQSATYISSSYWLSNRKSIEAGYEYKYPDVREGLKDTVAWFREMGWLTDPKRTLVVSPGGSKANKISA</sequence>
<dbReference type="Gene3D" id="3.40.50.720">
    <property type="entry name" value="NAD(P)-binding Rossmann-like Domain"/>
    <property type="match status" value="1"/>
</dbReference>
<dbReference type="Proteomes" id="UP000315995">
    <property type="component" value="Chromosome"/>
</dbReference>
<dbReference type="EMBL" id="CP041186">
    <property type="protein sequence ID" value="QDG50333.1"/>
    <property type="molecule type" value="Genomic_DNA"/>
</dbReference>
<dbReference type="OrthoDB" id="9804595at2"/>
<dbReference type="PANTHER" id="PTHR43000">
    <property type="entry name" value="DTDP-D-GLUCOSE 4,6-DEHYDRATASE-RELATED"/>
    <property type="match status" value="1"/>
</dbReference>
<organism evidence="3 4">
    <name type="scientific">Persicimonas caeni</name>
    <dbReference type="NCBI Taxonomy" id="2292766"/>
    <lineage>
        <taxon>Bacteria</taxon>
        <taxon>Deltaproteobacteria</taxon>
        <taxon>Bradymonadales</taxon>
        <taxon>Bradymonadaceae</taxon>
        <taxon>Persicimonas</taxon>
    </lineage>
</organism>
<evidence type="ECO:0000259" key="2">
    <source>
        <dbReference type="Pfam" id="PF01370"/>
    </source>
</evidence>
<dbReference type="AlphaFoldDB" id="A0A4Y6PQ44"/>
<feature type="domain" description="NAD-dependent epimerase/dehydratase" evidence="2">
    <location>
        <begin position="7"/>
        <end position="266"/>
    </location>
</feature>
<protein>
    <submittedName>
        <fullName evidence="3">NAD-dependent epimerase/dehydratase family protein</fullName>
    </submittedName>
</protein>
<accession>A0A5B8Y1I4</accession>
<proteinExistence type="inferred from homology"/>
<dbReference type="SUPFAM" id="SSF51735">
    <property type="entry name" value="NAD(P)-binding Rossmann-fold domains"/>
    <property type="match status" value="1"/>
</dbReference>
<gene>
    <name evidence="3" type="ORF">FIV42_06175</name>
</gene>
<evidence type="ECO:0000313" key="4">
    <source>
        <dbReference type="Proteomes" id="UP000315995"/>
    </source>
</evidence>
<accession>A0A4Y6PQ44</accession>
<dbReference type="InterPro" id="IPR036291">
    <property type="entry name" value="NAD(P)-bd_dom_sf"/>
</dbReference>
<dbReference type="RefSeq" id="WP_141196829.1">
    <property type="nucleotide sequence ID" value="NZ_CP041186.1"/>
</dbReference>
<keyword evidence="4" id="KW-1185">Reference proteome</keyword>
<name>A0A4Y6PQ44_PERCE</name>
<comment type="similarity">
    <text evidence="1">Belongs to the NAD(P)-dependent epimerase/dehydratase family.</text>
</comment>